<dbReference type="InterPro" id="IPR011256">
    <property type="entry name" value="Reg_factor_effector_dom_sf"/>
</dbReference>
<evidence type="ECO:0000259" key="1">
    <source>
        <dbReference type="Pfam" id="PF06445"/>
    </source>
</evidence>
<feature type="domain" description="GyrI-like small molecule binding" evidence="1">
    <location>
        <begin position="16"/>
        <end position="155"/>
    </location>
</feature>
<name>A0A800N9T3_CYTFI</name>
<evidence type="ECO:0000313" key="2">
    <source>
        <dbReference type="EMBL" id="KAF0823028.1"/>
    </source>
</evidence>
<dbReference type="AlphaFoldDB" id="A0A800N9T3"/>
<dbReference type="Gene3D" id="3.20.80.10">
    <property type="entry name" value="Regulatory factor, effector binding domain"/>
    <property type="match status" value="1"/>
</dbReference>
<dbReference type="InterPro" id="IPR029442">
    <property type="entry name" value="GyrI-like"/>
</dbReference>
<gene>
    <name evidence="2" type="ORF">KIS1582_3174</name>
</gene>
<proteinExistence type="predicted"/>
<dbReference type="SUPFAM" id="SSF55136">
    <property type="entry name" value="Probable bacterial effector-binding domain"/>
    <property type="match status" value="1"/>
</dbReference>
<organism evidence="2 3">
    <name type="scientific">Cytobacillus firmus</name>
    <name type="common">Bacillus firmus</name>
    <dbReference type="NCBI Taxonomy" id="1399"/>
    <lineage>
        <taxon>Bacteria</taxon>
        <taxon>Bacillati</taxon>
        <taxon>Bacillota</taxon>
        <taxon>Bacilli</taxon>
        <taxon>Bacillales</taxon>
        <taxon>Bacillaceae</taxon>
        <taxon>Cytobacillus</taxon>
    </lineage>
</organism>
<evidence type="ECO:0000313" key="3">
    <source>
        <dbReference type="Proteomes" id="UP000465778"/>
    </source>
</evidence>
<sequence length="156" mass="17805">MNNSFGGVQMCKVASKEFRAVVIRSNGLFKDYARLVPEAAQAFLKQGHLVQNSSGLEAAFYEPKRGEDHLEGTFFTGYLVHEKAEMLPNGMEYIEARHTYASIRGKTADMGDLHTRLNNWLSENNRQQSIDHYIIEIYYPAANEEEEVEVFIPIKD</sequence>
<dbReference type="Proteomes" id="UP000465778">
    <property type="component" value="Unassembled WGS sequence"/>
</dbReference>
<dbReference type="EMBL" id="VDEM01000040">
    <property type="protein sequence ID" value="KAF0823028.1"/>
    <property type="molecule type" value="Genomic_DNA"/>
</dbReference>
<protein>
    <recommendedName>
        <fullName evidence="1">GyrI-like small molecule binding domain-containing protein</fullName>
    </recommendedName>
</protein>
<reference evidence="2 3" key="1">
    <citation type="journal article" date="2020" name="G3 (Bethesda)">
        <title>Whole Genome Sequencing and Comparative Genomics of Two Nematicidal Bacillus Strains Reveals a Wide Range of Possible Virulence Factors.</title>
        <authorList>
            <person name="Susic N."/>
            <person name="Janezic S."/>
            <person name="Rupnik M."/>
            <person name="Geric Stare B."/>
        </authorList>
    </citation>
    <scope>NUCLEOTIDE SEQUENCE [LARGE SCALE GENOMIC DNA]</scope>
    <source>
        <strain evidence="2 3">I-1582</strain>
    </source>
</reference>
<comment type="caution">
    <text evidence="2">The sequence shown here is derived from an EMBL/GenBank/DDBJ whole genome shotgun (WGS) entry which is preliminary data.</text>
</comment>
<accession>A0A800N9T3</accession>
<dbReference type="Pfam" id="PF06445">
    <property type="entry name" value="GyrI-like"/>
    <property type="match status" value="1"/>
</dbReference>
<dbReference type="RefSeq" id="WP_236564687.1">
    <property type="nucleotide sequence ID" value="NZ_JBALOT010000087.1"/>
</dbReference>